<organism evidence="2 3">
    <name type="scientific">Lapidilactobacillus mulanensis</name>
    <dbReference type="NCBI Taxonomy" id="2485999"/>
    <lineage>
        <taxon>Bacteria</taxon>
        <taxon>Bacillati</taxon>
        <taxon>Bacillota</taxon>
        <taxon>Bacilli</taxon>
        <taxon>Lactobacillales</taxon>
        <taxon>Lactobacillaceae</taxon>
        <taxon>Lapidilactobacillus</taxon>
    </lineage>
</organism>
<sequence length="284" mass="31026">MADWILRFIKGIFIGSGFILPGVSGGALAAVFGVYEKIIAFLAHITKDFKKNVIYFIPLGLGGVAGVFVFSFLVSFALGQYENQILWFFVGAIVGTVPVLWRQAGKKGRQTKHYLILSFTFVISLAFLIYGEQLFGDGVPQNFGTWLLAGFLMGLGMIIPGLSPSNFLVYMGMYKDMADGIKTMDLSVILPIVIGGVVSVLLLSKIADYIFQRAYAGMFHFILGVVFSSTVMIIPFGAHFTFLQILASIALFIAGAALSFWMSQLEDKYQTPEASALAETDVKN</sequence>
<protein>
    <submittedName>
        <fullName evidence="2">DUF368 domain-containing protein</fullName>
    </submittedName>
</protein>
<dbReference type="PANTHER" id="PTHR37308:SF1">
    <property type="entry name" value="POLYPRENYL-PHOSPHATE TRANSPORTER"/>
    <property type="match status" value="1"/>
</dbReference>
<gene>
    <name evidence="2" type="ORF">ACFQ4L_07570</name>
</gene>
<feature type="transmembrane region" description="Helical" evidence="1">
    <location>
        <begin position="143"/>
        <end position="162"/>
    </location>
</feature>
<feature type="transmembrane region" description="Helical" evidence="1">
    <location>
        <begin position="113"/>
        <end position="131"/>
    </location>
</feature>
<feature type="transmembrane region" description="Helical" evidence="1">
    <location>
        <begin position="84"/>
        <end position="101"/>
    </location>
</feature>
<keyword evidence="3" id="KW-1185">Reference proteome</keyword>
<feature type="transmembrane region" description="Helical" evidence="1">
    <location>
        <begin position="12"/>
        <end position="32"/>
    </location>
</feature>
<evidence type="ECO:0000313" key="3">
    <source>
        <dbReference type="Proteomes" id="UP001597244"/>
    </source>
</evidence>
<dbReference type="PANTHER" id="PTHR37308">
    <property type="entry name" value="INTEGRAL MEMBRANE PROTEIN"/>
    <property type="match status" value="1"/>
</dbReference>
<proteinExistence type="predicted"/>
<dbReference type="Proteomes" id="UP001597244">
    <property type="component" value="Unassembled WGS sequence"/>
</dbReference>
<evidence type="ECO:0000313" key="2">
    <source>
        <dbReference type="EMBL" id="MFD1465917.1"/>
    </source>
</evidence>
<name>A0ABW4DMM4_9LACO</name>
<dbReference type="EMBL" id="JBHTOF010000090">
    <property type="protein sequence ID" value="MFD1465917.1"/>
    <property type="molecule type" value="Genomic_DNA"/>
</dbReference>
<evidence type="ECO:0000256" key="1">
    <source>
        <dbReference type="SAM" id="Phobius"/>
    </source>
</evidence>
<feature type="transmembrane region" description="Helical" evidence="1">
    <location>
        <begin position="53"/>
        <end position="78"/>
    </location>
</feature>
<feature type="transmembrane region" description="Helical" evidence="1">
    <location>
        <begin position="183"/>
        <end position="203"/>
    </location>
</feature>
<comment type="caution">
    <text evidence="2">The sequence shown here is derived from an EMBL/GenBank/DDBJ whole genome shotgun (WGS) entry which is preliminary data.</text>
</comment>
<dbReference type="RefSeq" id="WP_125578504.1">
    <property type="nucleotide sequence ID" value="NZ_JBHTOF010000090.1"/>
</dbReference>
<keyword evidence="1" id="KW-1133">Transmembrane helix</keyword>
<feature type="transmembrane region" description="Helical" evidence="1">
    <location>
        <begin position="241"/>
        <end position="262"/>
    </location>
</feature>
<dbReference type="Pfam" id="PF04018">
    <property type="entry name" value="VCA0040-like"/>
    <property type="match status" value="1"/>
</dbReference>
<keyword evidence="1" id="KW-0472">Membrane</keyword>
<feature type="transmembrane region" description="Helical" evidence="1">
    <location>
        <begin position="215"/>
        <end position="234"/>
    </location>
</feature>
<dbReference type="InterPro" id="IPR007163">
    <property type="entry name" value="VCA0040-like"/>
</dbReference>
<reference evidence="3" key="1">
    <citation type="journal article" date="2019" name="Int. J. Syst. Evol. Microbiol.">
        <title>The Global Catalogue of Microorganisms (GCM) 10K type strain sequencing project: providing services to taxonomists for standard genome sequencing and annotation.</title>
        <authorList>
            <consortium name="The Broad Institute Genomics Platform"/>
            <consortium name="The Broad Institute Genome Sequencing Center for Infectious Disease"/>
            <person name="Wu L."/>
            <person name="Ma J."/>
        </authorList>
    </citation>
    <scope>NUCLEOTIDE SEQUENCE [LARGE SCALE GENOMIC DNA]</scope>
    <source>
        <strain evidence="3">CCM 8951</strain>
    </source>
</reference>
<keyword evidence="1" id="KW-0812">Transmembrane</keyword>
<accession>A0ABW4DMM4</accession>